<dbReference type="Pfam" id="PF16732">
    <property type="entry name" value="ComP_DUS"/>
    <property type="match status" value="1"/>
</dbReference>
<dbReference type="NCBIfam" id="TIGR02532">
    <property type="entry name" value="IV_pilin_GFxxxE"/>
    <property type="match status" value="1"/>
</dbReference>
<name>A0ABQ2PJI3_9NEIS</name>
<dbReference type="RefSeq" id="WP_308423793.1">
    <property type="nucleotide sequence ID" value="NZ_BMLY01000002.1"/>
</dbReference>
<keyword evidence="3" id="KW-0472">Membrane</keyword>
<evidence type="ECO:0000256" key="1">
    <source>
        <dbReference type="ARBA" id="ARBA00005233"/>
    </source>
</evidence>
<reference evidence="5" key="1">
    <citation type="journal article" date="2019" name="Int. J. Syst. Evol. Microbiol.">
        <title>The Global Catalogue of Microorganisms (GCM) 10K type strain sequencing project: providing services to taxonomists for standard genome sequencing and annotation.</title>
        <authorList>
            <consortium name="The Broad Institute Genomics Platform"/>
            <consortium name="The Broad Institute Genome Sequencing Center for Infectious Disease"/>
            <person name="Wu L."/>
            <person name="Ma J."/>
        </authorList>
    </citation>
    <scope>NUCLEOTIDE SEQUENCE [LARGE SCALE GENOMIC DNA]</scope>
    <source>
        <strain evidence="5">CGMCC 1.8860</strain>
    </source>
</reference>
<dbReference type="Gene3D" id="3.30.700.10">
    <property type="entry name" value="Glycoprotein, Type 4 Pilin"/>
    <property type="match status" value="1"/>
</dbReference>
<keyword evidence="3" id="KW-0812">Transmembrane</keyword>
<gene>
    <name evidence="4" type="primary">pilE</name>
    <name evidence="4" type="ORF">GCM10010971_15860</name>
</gene>
<dbReference type="Proteomes" id="UP000621859">
    <property type="component" value="Unassembled WGS sequence"/>
</dbReference>
<dbReference type="PROSITE" id="PS00409">
    <property type="entry name" value="PROKAR_NTER_METHYL"/>
    <property type="match status" value="1"/>
</dbReference>
<keyword evidence="5" id="KW-1185">Reference proteome</keyword>
<dbReference type="InterPro" id="IPR031982">
    <property type="entry name" value="PilE-like"/>
</dbReference>
<evidence type="ECO:0000256" key="3">
    <source>
        <dbReference type="SAM" id="Phobius"/>
    </source>
</evidence>
<dbReference type="PANTHER" id="PTHR30093:SF34">
    <property type="entry name" value="PREPILIN PEPTIDASE-DEPENDENT PROTEIN D"/>
    <property type="match status" value="1"/>
</dbReference>
<evidence type="ECO:0000313" key="4">
    <source>
        <dbReference type="EMBL" id="GGP25767.1"/>
    </source>
</evidence>
<feature type="transmembrane region" description="Helical" evidence="3">
    <location>
        <begin position="12"/>
        <end position="37"/>
    </location>
</feature>
<accession>A0ABQ2PJI3</accession>
<dbReference type="InterPro" id="IPR045584">
    <property type="entry name" value="Pilin-like"/>
</dbReference>
<dbReference type="InterPro" id="IPR012902">
    <property type="entry name" value="N_methyl_site"/>
</dbReference>
<protein>
    <submittedName>
        <fullName evidence="4">Type IV minor pilin protein PilE</fullName>
    </submittedName>
</protein>
<proteinExistence type="inferred from homology"/>
<keyword evidence="2" id="KW-0488">Methylation</keyword>
<comment type="caution">
    <text evidence="4">The sequence shown here is derived from an EMBL/GenBank/DDBJ whole genome shotgun (WGS) entry which is preliminary data.</text>
</comment>
<sequence length="146" mass="15449">MQMSLKKIRRMQGFTLIEVMITVAIIGILAAIALPAYSNYLKRGKLPEAFDNLSAYGTRLESSYNDNGNYGSSTCTVSVPTSTSNFDFSCTSSSTGDTYTATATGKSGMSGYIFTLDSSGNHKTTAFPGASNLPLSCWLSKAGSSC</sequence>
<evidence type="ECO:0000313" key="5">
    <source>
        <dbReference type="Proteomes" id="UP000621859"/>
    </source>
</evidence>
<organism evidence="4 5">
    <name type="scientific">Silvimonas amylolytica</name>
    <dbReference type="NCBI Taxonomy" id="449663"/>
    <lineage>
        <taxon>Bacteria</taxon>
        <taxon>Pseudomonadati</taxon>
        <taxon>Pseudomonadota</taxon>
        <taxon>Betaproteobacteria</taxon>
        <taxon>Neisseriales</taxon>
        <taxon>Chitinibacteraceae</taxon>
        <taxon>Silvimonas</taxon>
    </lineage>
</organism>
<dbReference type="SUPFAM" id="SSF54523">
    <property type="entry name" value="Pili subunits"/>
    <property type="match status" value="1"/>
</dbReference>
<keyword evidence="3" id="KW-1133">Transmembrane helix</keyword>
<dbReference type="Pfam" id="PF07963">
    <property type="entry name" value="N_methyl"/>
    <property type="match status" value="1"/>
</dbReference>
<comment type="similarity">
    <text evidence="1">Belongs to the N-Me-Phe pilin family.</text>
</comment>
<dbReference type="EMBL" id="BMLY01000002">
    <property type="protein sequence ID" value="GGP25767.1"/>
    <property type="molecule type" value="Genomic_DNA"/>
</dbReference>
<evidence type="ECO:0000256" key="2">
    <source>
        <dbReference type="ARBA" id="ARBA00022481"/>
    </source>
</evidence>
<dbReference type="PANTHER" id="PTHR30093">
    <property type="entry name" value="GENERAL SECRETION PATHWAY PROTEIN G"/>
    <property type="match status" value="1"/>
</dbReference>